<keyword evidence="1" id="KW-0472">Membrane</keyword>
<protein>
    <submittedName>
        <fullName evidence="4">Epithelial membrane protein 1</fullName>
    </submittedName>
</protein>
<keyword evidence="2" id="KW-0732">Signal</keyword>
<evidence type="ECO:0000256" key="1">
    <source>
        <dbReference type="SAM" id="Phobius"/>
    </source>
</evidence>
<dbReference type="WBParaSite" id="Smp_328110.1">
    <property type="protein sequence ID" value="Smp_328110.1"/>
    <property type="gene ID" value="Smp_328110"/>
</dbReference>
<name>A0A5K4FAM4_SCHMA</name>
<sequence length="79" mass="8857">MMFTACAIFSSFLLCTYAVTLEEGLKNPSKYIRYDTAPNNTWIHALISLCITYGTLTGFILCIHLVVYLSGSKKNRRSA</sequence>
<reference evidence="3" key="1">
    <citation type="journal article" date="2012" name="PLoS Negl. Trop. Dis.">
        <title>A systematically improved high quality genome and transcriptome of the human blood fluke Schistosoma mansoni.</title>
        <authorList>
            <person name="Protasio A.V."/>
            <person name="Tsai I.J."/>
            <person name="Babbage A."/>
            <person name="Nichol S."/>
            <person name="Hunt M."/>
            <person name="Aslett M.A."/>
            <person name="De Silva N."/>
            <person name="Velarde G.S."/>
            <person name="Anderson T.J."/>
            <person name="Clark R.C."/>
            <person name="Davidson C."/>
            <person name="Dillon G.P."/>
            <person name="Holroyd N.E."/>
            <person name="LoVerde P.T."/>
            <person name="Lloyd C."/>
            <person name="McQuillan J."/>
            <person name="Oliveira G."/>
            <person name="Otto T.D."/>
            <person name="Parker-Manuel S.J."/>
            <person name="Quail M.A."/>
            <person name="Wilson R.A."/>
            <person name="Zerlotini A."/>
            <person name="Dunne D.W."/>
            <person name="Berriman M."/>
        </authorList>
    </citation>
    <scope>NUCLEOTIDE SEQUENCE [LARGE SCALE GENOMIC DNA]</scope>
    <source>
        <strain evidence="3">Puerto Rican</strain>
    </source>
</reference>
<organism evidence="3 4">
    <name type="scientific">Schistosoma mansoni</name>
    <name type="common">Blood fluke</name>
    <dbReference type="NCBI Taxonomy" id="6183"/>
    <lineage>
        <taxon>Eukaryota</taxon>
        <taxon>Metazoa</taxon>
        <taxon>Spiralia</taxon>
        <taxon>Lophotrochozoa</taxon>
        <taxon>Platyhelminthes</taxon>
        <taxon>Trematoda</taxon>
        <taxon>Digenea</taxon>
        <taxon>Strigeidida</taxon>
        <taxon>Schistosomatoidea</taxon>
        <taxon>Schistosomatidae</taxon>
        <taxon>Schistosoma</taxon>
    </lineage>
</organism>
<evidence type="ECO:0000313" key="3">
    <source>
        <dbReference type="Proteomes" id="UP000008854"/>
    </source>
</evidence>
<keyword evidence="1" id="KW-1133">Transmembrane helix</keyword>
<feature type="chain" id="PRO_5024369001" evidence="2">
    <location>
        <begin position="19"/>
        <end position="79"/>
    </location>
</feature>
<keyword evidence="1" id="KW-0812">Transmembrane</keyword>
<accession>A0A5K4FAM4</accession>
<dbReference type="AlphaFoldDB" id="A0A5K4FAM4"/>
<dbReference type="InParanoid" id="A0A5K4FAM4"/>
<feature type="transmembrane region" description="Helical" evidence="1">
    <location>
        <begin position="42"/>
        <end position="69"/>
    </location>
</feature>
<feature type="signal peptide" evidence="2">
    <location>
        <begin position="1"/>
        <end position="18"/>
    </location>
</feature>
<reference evidence="4" key="2">
    <citation type="submission" date="2019-11" db="UniProtKB">
        <authorList>
            <consortium name="WormBaseParasite"/>
        </authorList>
    </citation>
    <scope>IDENTIFICATION</scope>
    <source>
        <strain evidence="4">Puerto Rican</strain>
    </source>
</reference>
<keyword evidence="3" id="KW-1185">Reference proteome</keyword>
<evidence type="ECO:0000256" key="2">
    <source>
        <dbReference type="SAM" id="SignalP"/>
    </source>
</evidence>
<dbReference type="Proteomes" id="UP000008854">
    <property type="component" value="Unassembled WGS sequence"/>
</dbReference>
<proteinExistence type="predicted"/>
<evidence type="ECO:0000313" key="4">
    <source>
        <dbReference type="WBParaSite" id="Smp_328110.1"/>
    </source>
</evidence>